<dbReference type="InterPro" id="IPR002937">
    <property type="entry name" value="Amino_oxidase"/>
</dbReference>
<sequence>MSGVRAAVLSDRTGHDSELHLLPRRAYGRFACGENWLNIVASQHEIIVAGAGVAGLTAAAYLAAAGRDVLVLDKNRRVGGYAATFKKNGHHFDIATQALGGLGPDGEIMNILDDLGIADRVQALPCEPARVYHFPGMDAPYVQHGSWKKQRDELAARFPDHADAVAAAFDTLRAIFEELLALSNDSSHARFSFVRRCPTLAARHDQTLQAFMDELGFPPELARLFAARAGYQLLAADEISLVGFACNEMTFGNGAYMIRGGVARLVDALVRCIESSGGTILRGRGVREVQAAGDSFTVRTDYKTHYADALVWAASIAQLERACHGSSMLPETFWNRISSLRMSGSYYILYCSAPANVVDELHRRGAVFPNMEYVDSDGRPWYLLIPSLVDREMARADSHCVCLSVPLAPGRRPDRTNCRELHSRLLDALASAVPELAGQLDPLFSLTPSSLEAMTGNPGGSAYGWTQIPAQSGFRRLSTTTPKRGLYLAGHWSMPGGGLAAAMISGRLCVHTILKDSRP</sequence>
<dbReference type="SUPFAM" id="SSF51905">
    <property type="entry name" value="FAD/NAD(P)-binding domain"/>
    <property type="match status" value="1"/>
</dbReference>
<feature type="domain" description="Amine oxidase" evidence="2">
    <location>
        <begin position="53"/>
        <end position="513"/>
    </location>
</feature>
<dbReference type="EMBL" id="QMIE01000002">
    <property type="protein sequence ID" value="TVM19212.1"/>
    <property type="molecule type" value="Genomic_DNA"/>
</dbReference>
<gene>
    <name evidence="3" type="ORF">DPQ33_02300</name>
</gene>
<dbReference type="Gene3D" id="3.50.50.60">
    <property type="entry name" value="FAD/NAD(P)-binding domain"/>
    <property type="match status" value="2"/>
</dbReference>
<evidence type="ECO:0000313" key="4">
    <source>
        <dbReference type="Proteomes" id="UP000448292"/>
    </source>
</evidence>
<dbReference type="Proteomes" id="UP000448292">
    <property type="component" value="Unassembled WGS sequence"/>
</dbReference>
<proteinExistence type="inferred from homology"/>
<reference evidence="3 4" key="1">
    <citation type="submission" date="2018-06" db="EMBL/GenBank/DDBJ databases">
        <title>Complete genome of Desulfovibrio indonesiensis P37SLT.</title>
        <authorList>
            <person name="Crispim J.S."/>
            <person name="Vidigal P.M.P."/>
            <person name="Silva L.C.F."/>
            <person name="Laguardia C.N."/>
            <person name="Araujo L.C."/>
            <person name="Dias R.S."/>
            <person name="Sousa M.P."/>
            <person name="Paula S.O."/>
            <person name="Silva C."/>
        </authorList>
    </citation>
    <scope>NUCLEOTIDE SEQUENCE [LARGE SCALE GENOMIC DNA]</scope>
    <source>
        <strain evidence="3 4">P37SLT</strain>
    </source>
</reference>
<evidence type="ECO:0000256" key="1">
    <source>
        <dbReference type="ARBA" id="ARBA00006046"/>
    </source>
</evidence>
<evidence type="ECO:0000313" key="3">
    <source>
        <dbReference type="EMBL" id="TVM19212.1"/>
    </source>
</evidence>
<dbReference type="PANTHER" id="PTHR43734">
    <property type="entry name" value="PHYTOENE DESATURASE"/>
    <property type="match status" value="1"/>
</dbReference>
<comment type="caution">
    <text evidence="3">The sequence shown here is derived from an EMBL/GenBank/DDBJ whole genome shotgun (WGS) entry which is preliminary data.</text>
</comment>
<dbReference type="PANTHER" id="PTHR43734:SF1">
    <property type="entry name" value="PHYTOENE DESATURASE"/>
    <property type="match status" value="1"/>
</dbReference>
<dbReference type="OrthoDB" id="9794630at2"/>
<evidence type="ECO:0000259" key="2">
    <source>
        <dbReference type="Pfam" id="PF01593"/>
    </source>
</evidence>
<dbReference type="Pfam" id="PF01593">
    <property type="entry name" value="Amino_oxidase"/>
    <property type="match status" value="1"/>
</dbReference>
<organism evidence="3 4">
    <name type="scientific">Oceanidesulfovibrio indonesiensis</name>
    <dbReference type="NCBI Taxonomy" id="54767"/>
    <lineage>
        <taxon>Bacteria</taxon>
        <taxon>Pseudomonadati</taxon>
        <taxon>Thermodesulfobacteriota</taxon>
        <taxon>Desulfovibrionia</taxon>
        <taxon>Desulfovibrionales</taxon>
        <taxon>Desulfovibrionaceae</taxon>
        <taxon>Oceanidesulfovibrio</taxon>
    </lineage>
</organism>
<dbReference type="GO" id="GO:0016491">
    <property type="term" value="F:oxidoreductase activity"/>
    <property type="evidence" value="ECO:0007669"/>
    <property type="project" value="InterPro"/>
</dbReference>
<protein>
    <recommendedName>
        <fullName evidence="2">Amine oxidase domain-containing protein</fullName>
    </recommendedName>
</protein>
<name>A0A7M3MHP5_9BACT</name>
<keyword evidence="4" id="KW-1185">Reference proteome</keyword>
<accession>A0A7M3MHP5</accession>
<comment type="similarity">
    <text evidence="1">Belongs to the carotenoid/retinoid oxidoreductase family.</text>
</comment>
<dbReference type="InterPro" id="IPR036188">
    <property type="entry name" value="FAD/NAD-bd_sf"/>
</dbReference>
<dbReference type="AlphaFoldDB" id="A0A7M3MHP5"/>